<protein>
    <submittedName>
        <fullName evidence="1">Uncharacterized protein</fullName>
    </submittedName>
</protein>
<dbReference type="Proteomes" id="UP000231569">
    <property type="component" value="Unassembled WGS sequence"/>
</dbReference>
<organism evidence="1 2">
    <name type="scientific">Candidatus Roizmanbacteria bacterium CG10_big_fil_rev_8_21_14_0_10_45_7</name>
    <dbReference type="NCBI Taxonomy" id="1974854"/>
    <lineage>
        <taxon>Bacteria</taxon>
        <taxon>Candidatus Roizmaniibacteriota</taxon>
    </lineage>
</organism>
<reference evidence="2" key="1">
    <citation type="submission" date="2017-09" db="EMBL/GenBank/DDBJ databases">
        <title>Depth-based differentiation of microbial function through sediment-hosted aquifers and enrichment of novel symbionts in the deep terrestrial subsurface.</title>
        <authorList>
            <person name="Probst A.J."/>
            <person name="Ladd B."/>
            <person name="Jarett J.K."/>
            <person name="Geller-Mcgrath D.E."/>
            <person name="Sieber C.M.K."/>
            <person name="Emerson J.B."/>
            <person name="Anantharaman K."/>
            <person name="Thomas B.C."/>
            <person name="Malmstrom R."/>
            <person name="Stieglmeier M."/>
            <person name="Klingl A."/>
            <person name="Woyke T."/>
            <person name="Ryan C.M."/>
            <person name="Banfield J.F."/>
        </authorList>
    </citation>
    <scope>NUCLEOTIDE SEQUENCE [LARGE SCALE GENOMIC DNA]</scope>
</reference>
<sequence>MKRVVTIYHPKVNHEMQKLILLKHSHGLTYSSTFSILNQICKKHLQTQFEIQIDLSDLKISKAKLRYKNGKFFFVVDNFTSVSKPEIWIKGRALGELIKINNFRIFLHRMEECIMAAAKTQFIFETTSFVQPAGDVYTILLHDTDKKNLLNSASLFINYSNEDLLGSILNFIFEPKYEPILQFETINYDVFFRTVKKNKNIELIRPIAQSLINDLRRTKNFDSFDVEIQTLAASTLYDPRDLLSNKSSIKKIVNEELLVIEKRYQSFRGIIPVNELLTPQGIFKGKTRYWFDNKRTFAVPINKQGIDKSLAMEVEFKLVEKELAVDFTECFHYIHNRHDFDYAFGFFVKGERFPYAISLVEYVGDRLYKTEFLHQVGINPSRTLDEIRLYSLPWCPMTTSSVLSYKVREFIKENLPNITHTITAVNKNIFSGTYIHQAGYMPLALKPTKFGFKELSCSGITIPYYNGSDPNLPRHSLQKLLPTVEYYRPVRCPMTINKGENLVFNISYEQYQENTENNI</sequence>
<name>A0A2M8KVN8_9BACT</name>
<evidence type="ECO:0000313" key="2">
    <source>
        <dbReference type="Proteomes" id="UP000231569"/>
    </source>
</evidence>
<proteinExistence type="predicted"/>
<dbReference type="EMBL" id="PFEE01000006">
    <property type="protein sequence ID" value="PJE63976.1"/>
    <property type="molecule type" value="Genomic_DNA"/>
</dbReference>
<dbReference type="AlphaFoldDB" id="A0A2M8KVN8"/>
<comment type="caution">
    <text evidence="1">The sequence shown here is derived from an EMBL/GenBank/DDBJ whole genome shotgun (WGS) entry which is preliminary data.</text>
</comment>
<gene>
    <name evidence="1" type="ORF">COU89_00285</name>
</gene>
<evidence type="ECO:0000313" key="1">
    <source>
        <dbReference type="EMBL" id="PJE63976.1"/>
    </source>
</evidence>
<accession>A0A2M8KVN8</accession>